<sequence>MKYLKKHIIIIFLIFPVFLLAQSLKNYFDEFDNHCRNVRGYAGALKAEIERENAIIPDVAKKYVEKVGECLADVRESYAKLKKSLNQKQLEMVGGNIKYLDEYCKRADLHYRNLTDELKKPDPKPERVREFAIAIYNELRKASQEVKLMKERLGVK</sequence>
<dbReference type="EMBL" id="CZVV01000186">
    <property type="protein sequence ID" value="CUT05770.1"/>
    <property type="molecule type" value="Genomic_DNA"/>
</dbReference>
<protein>
    <submittedName>
        <fullName evidence="1">Uncharacterized protein</fullName>
    </submittedName>
</protein>
<comment type="caution">
    <text evidence="1">The sequence shown here is derived from an EMBL/GenBank/DDBJ whole genome shotgun (WGS) entry which is preliminary data.</text>
</comment>
<accession>A0A916PEX0</accession>
<gene>
    <name evidence="1" type="ORF">JGI25_01648</name>
</gene>
<dbReference type="RefSeq" id="WP_072264267.1">
    <property type="nucleotide sequence ID" value="NZ_CZVV01000186.1"/>
</dbReference>
<proteinExistence type="predicted"/>
<dbReference type="AlphaFoldDB" id="A0A916PEX0"/>
<organism evidence="1 2">
    <name type="scientific">Kryptobacter tengchongensis</name>
    <dbReference type="NCBI Taxonomy" id="1643429"/>
    <lineage>
        <taxon>Bacteria</taxon>
        <taxon>Pseudomonadati</taxon>
        <taxon>Candidatus Kryptoniota</taxon>
        <taxon>Candidatus Kryptobacter</taxon>
    </lineage>
</organism>
<reference evidence="1 2" key="1">
    <citation type="submission" date="2015-11" db="EMBL/GenBank/DDBJ databases">
        <authorList>
            <person name="Varghese N."/>
        </authorList>
    </citation>
    <scope>NUCLEOTIDE SEQUENCE [LARGE SCALE GENOMIC DNA]</scope>
    <source>
        <strain evidence="1 2">JGI-25</strain>
    </source>
</reference>
<evidence type="ECO:0000313" key="2">
    <source>
        <dbReference type="Proteomes" id="UP000243105"/>
    </source>
</evidence>
<evidence type="ECO:0000313" key="1">
    <source>
        <dbReference type="EMBL" id="CUT05770.1"/>
    </source>
</evidence>
<dbReference type="Proteomes" id="UP000243105">
    <property type="component" value="Unassembled WGS sequence"/>
</dbReference>
<name>A0A916PEX0_KRYT1</name>